<dbReference type="InterPro" id="IPR036259">
    <property type="entry name" value="MFS_trans_sf"/>
</dbReference>
<dbReference type="Gene3D" id="1.20.1720.10">
    <property type="entry name" value="Multidrug resistance protein D"/>
    <property type="match status" value="1"/>
</dbReference>
<dbReference type="PANTHER" id="PTHR42718:SF9">
    <property type="entry name" value="MAJOR FACILITATOR SUPERFAMILY MULTIDRUG TRANSPORTER MFSC"/>
    <property type="match status" value="1"/>
</dbReference>
<feature type="transmembrane region" description="Helical" evidence="9">
    <location>
        <begin position="282"/>
        <end position="305"/>
    </location>
</feature>
<keyword evidence="5 9" id="KW-0812">Transmembrane</keyword>
<evidence type="ECO:0000256" key="3">
    <source>
        <dbReference type="ARBA" id="ARBA00022448"/>
    </source>
</evidence>
<evidence type="ECO:0000256" key="8">
    <source>
        <dbReference type="SAM" id="MobiDB-lite"/>
    </source>
</evidence>
<evidence type="ECO:0000256" key="7">
    <source>
        <dbReference type="ARBA" id="ARBA00023136"/>
    </source>
</evidence>
<accession>A0A516PXH8</accession>
<dbReference type="Gene3D" id="1.20.1250.20">
    <property type="entry name" value="MFS general substrate transporter like domains"/>
    <property type="match status" value="1"/>
</dbReference>
<feature type="transmembrane region" description="Helical" evidence="9">
    <location>
        <begin position="360"/>
        <end position="379"/>
    </location>
</feature>
<feature type="transmembrane region" description="Helical" evidence="9">
    <location>
        <begin position="391"/>
        <end position="408"/>
    </location>
</feature>
<evidence type="ECO:0000256" key="1">
    <source>
        <dbReference type="ARBA" id="ARBA00004651"/>
    </source>
</evidence>
<feature type="transmembrane region" description="Helical" evidence="9">
    <location>
        <begin position="414"/>
        <end position="435"/>
    </location>
</feature>
<keyword evidence="12" id="KW-1185">Reference proteome</keyword>
<feature type="domain" description="Major facilitator superfamily (MFS) profile" evidence="10">
    <location>
        <begin position="70"/>
        <end position="515"/>
    </location>
</feature>
<evidence type="ECO:0000256" key="2">
    <source>
        <dbReference type="ARBA" id="ARBA00008537"/>
    </source>
</evidence>
<organism evidence="11 12">
    <name type="scientific">Microlunatus elymi</name>
    <dbReference type="NCBI Taxonomy" id="2596828"/>
    <lineage>
        <taxon>Bacteria</taxon>
        <taxon>Bacillati</taxon>
        <taxon>Actinomycetota</taxon>
        <taxon>Actinomycetes</taxon>
        <taxon>Propionibacteriales</taxon>
        <taxon>Propionibacteriaceae</taxon>
        <taxon>Microlunatus</taxon>
    </lineage>
</organism>
<dbReference type="KEGG" id="mik:FOE78_08235"/>
<dbReference type="Proteomes" id="UP000319263">
    <property type="component" value="Chromosome"/>
</dbReference>
<feature type="transmembrane region" description="Helical" evidence="9">
    <location>
        <begin position="68"/>
        <end position="92"/>
    </location>
</feature>
<feature type="transmembrane region" description="Helical" evidence="9">
    <location>
        <begin position="326"/>
        <end position="348"/>
    </location>
</feature>
<keyword evidence="7 9" id="KW-0472">Membrane</keyword>
<dbReference type="Pfam" id="PF07690">
    <property type="entry name" value="MFS_1"/>
    <property type="match status" value="1"/>
</dbReference>
<dbReference type="SUPFAM" id="SSF103473">
    <property type="entry name" value="MFS general substrate transporter"/>
    <property type="match status" value="1"/>
</dbReference>
<dbReference type="InterPro" id="IPR011701">
    <property type="entry name" value="MFS"/>
</dbReference>
<keyword evidence="4" id="KW-1003">Cell membrane</keyword>
<dbReference type="PANTHER" id="PTHR42718">
    <property type="entry name" value="MAJOR FACILITATOR SUPERFAMILY MULTIDRUG TRANSPORTER MFSC"/>
    <property type="match status" value="1"/>
</dbReference>
<feature type="transmembrane region" description="Helical" evidence="9">
    <location>
        <begin position="140"/>
        <end position="162"/>
    </location>
</feature>
<proteinExistence type="inferred from homology"/>
<evidence type="ECO:0000259" key="10">
    <source>
        <dbReference type="PROSITE" id="PS50850"/>
    </source>
</evidence>
<dbReference type="EMBL" id="CP041692">
    <property type="protein sequence ID" value="QDP95889.1"/>
    <property type="molecule type" value="Genomic_DNA"/>
</dbReference>
<evidence type="ECO:0000256" key="6">
    <source>
        <dbReference type="ARBA" id="ARBA00022989"/>
    </source>
</evidence>
<feature type="transmembrane region" description="Helical" evidence="9">
    <location>
        <begin position="225"/>
        <end position="246"/>
    </location>
</feature>
<evidence type="ECO:0000256" key="9">
    <source>
        <dbReference type="SAM" id="Phobius"/>
    </source>
</evidence>
<evidence type="ECO:0000313" key="12">
    <source>
        <dbReference type="Proteomes" id="UP000319263"/>
    </source>
</evidence>
<dbReference type="PRINTS" id="PR01036">
    <property type="entry name" value="TCRTETB"/>
</dbReference>
<gene>
    <name evidence="11" type="ORF">FOE78_08235</name>
</gene>
<dbReference type="CDD" id="cd17321">
    <property type="entry name" value="MFS_MMR_MDR_like"/>
    <property type="match status" value="1"/>
</dbReference>
<dbReference type="GO" id="GO:0022857">
    <property type="term" value="F:transmembrane transporter activity"/>
    <property type="evidence" value="ECO:0007669"/>
    <property type="project" value="InterPro"/>
</dbReference>
<feature type="transmembrane region" description="Helical" evidence="9">
    <location>
        <begin position="112"/>
        <end position="128"/>
    </location>
</feature>
<feature type="transmembrane region" description="Helical" evidence="9">
    <location>
        <begin position="198"/>
        <end position="219"/>
    </location>
</feature>
<dbReference type="PROSITE" id="PS50850">
    <property type="entry name" value="MFS"/>
    <property type="match status" value="1"/>
</dbReference>
<sequence length="538" mass="56727">MSWSSTDSVYVAPSTLCQRPGEPATGRKAYRCTSTTNSRSTERHERARLETTTSTTDTSPALSHRRRLAVLATCCMSLFIVGLDSTVVNVALPTMQRELHAPVSGMQWTIDAYTLVLASLLMLGGSTADRIGRKRIFQTGLVIFLTSSALCALAPSLGWLIAFRMLQAIGGSMLNPVAMSIITNTFTDRTERARAIGIWGGVVGISQALGPILGGILVGAVSWRAIFWINVPVALTAVILTGLLVPESRAAKPRRFDPVGQLLVILILGSLTFAIIEGSSLGWGSPVIVGCFTLCAVALAGLLWYEPRRHEPLIEINFFRSVPFSGATLIAISAFAGMGSFLFLTTLYLQNLRGMSPLQAGLHTLPMAIMTVIFAPLSGRLVGSRGPRPSLFFAGLALTVAGILLTLLDAHTPLWQLIISYLIFGIGFGLVNSPITNTAVSGMPRSQAGVAAATASTSRQIGTSLGVAIAGALVTSATVRGPVPSESGWVMIIVYGALVLGLGVLTTTRWALATAARTAERLQEPEVSDLGGGPEAAP</sequence>
<feature type="region of interest" description="Disordered" evidence="8">
    <location>
        <begin position="20"/>
        <end position="60"/>
    </location>
</feature>
<reference evidence="11 12" key="1">
    <citation type="submission" date="2019-07" db="EMBL/GenBank/DDBJ databases">
        <title>Microlunatus dokdonensis sp. nov. isolated from the rhizospheric soil of the wild plant Elymus tsukushiensis.</title>
        <authorList>
            <person name="Ghim S.-Y."/>
            <person name="Hwang Y.-J."/>
            <person name="Son J.-S."/>
            <person name="Shin J.-H."/>
        </authorList>
    </citation>
    <scope>NUCLEOTIDE SEQUENCE [LARGE SCALE GENOMIC DNA]</scope>
    <source>
        <strain evidence="11 12">KUDC0627</strain>
    </source>
</reference>
<keyword evidence="6 9" id="KW-1133">Transmembrane helix</keyword>
<dbReference type="OrthoDB" id="7375466at2"/>
<evidence type="ECO:0000256" key="4">
    <source>
        <dbReference type="ARBA" id="ARBA00022475"/>
    </source>
</evidence>
<comment type="similarity">
    <text evidence="2">Belongs to the major facilitator superfamily. EmrB family.</text>
</comment>
<comment type="subcellular location">
    <subcellularLocation>
        <location evidence="1">Cell membrane</location>
        <topology evidence="1">Multi-pass membrane protein</topology>
    </subcellularLocation>
</comment>
<dbReference type="AlphaFoldDB" id="A0A516PXH8"/>
<feature type="transmembrane region" description="Helical" evidence="9">
    <location>
        <begin position="168"/>
        <end position="186"/>
    </location>
</feature>
<feature type="transmembrane region" description="Helical" evidence="9">
    <location>
        <begin position="258"/>
        <end position="276"/>
    </location>
</feature>
<name>A0A516PXH8_9ACTN</name>
<dbReference type="InterPro" id="IPR020846">
    <property type="entry name" value="MFS_dom"/>
</dbReference>
<protein>
    <submittedName>
        <fullName evidence="11">MFS transporter</fullName>
    </submittedName>
</protein>
<keyword evidence="3" id="KW-0813">Transport</keyword>
<dbReference type="InterPro" id="IPR004638">
    <property type="entry name" value="EmrB-like"/>
</dbReference>
<feature type="transmembrane region" description="Helical" evidence="9">
    <location>
        <begin position="489"/>
        <end position="512"/>
    </location>
</feature>
<evidence type="ECO:0000256" key="5">
    <source>
        <dbReference type="ARBA" id="ARBA00022692"/>
    </source>
</evidence>
<evidence type="ECO:0000313" key="11">
    <source>
        <dbReference type="EMBL" id="QDP95889.1"/>
    </source>
</evidence>
<feature type="compositionally biased region" description="Basic and acidic residues" evidence="8">
    <location>
        <begin position="40"/>
        <end position="49"/>
    </location>
</feature>
<feature type="transmembrane region" description="Helical" evidence="9">
    <location>
        <begin position="465"/>
        <end position="483"/>
    </location>
</feature>
<dbReference type="GO" id="GO:0005886">
    <property type="term" value="C:plasma membrane"/>
    <property type="evidence" value="ECO:0007669"/>
    <property type="project" value="UniProtKB-SubCell"/>
</dbReference>
<dbReference type="NCBIfam" id="TIGR00711">
    <property type="entry name" value="efflux_EmrB"/>
    <property type="match status" value="1"/>
</dbReference>